<keyword evidence="3" id="KW-1185">Reference proteome</keyword>
<dbReference type="Proteomes" id="UP000321224">
    <property type="component" value="Unassembled WGS sequence"/>
</dbReference>
<sequence>MRPNHPPVGGQPGSISADAFIAANGPKDLKEEDHRLLDGTLYLQRVSLLGRMCAPYSTEEMLELEPRSLLTERLGNADFSSILADTKARARKAPEFLREVLAATDKAAERDGVSARNKVWWPIGKAVEAVSQRDKR</sequence>
<evidence type="ECO:0000313" key="1">
    <source>
        <dbReference type="EMBL" id="GEL70255.1"/>
    </source>
</evidence>
<dbReference type="AlphaFoldDB" id="A0A511H9U2"/>
<dbReference type="EMBL" id="BJVY01000008">
    <property type="protein sequence ID" value="GEL70255.1"/>
    <property type="molecule type" value="Genomic_DNA"/>
</dbReference>
<organism evidence="1 4">
    <name type="scientific">Myxococcus virescens</name>
    <dbReference type="NCBI Taxonomy" id="83456"/>
    <lineage>
        <taxon>Bacteria</taxon>
        <taxon>Pseudomonadati</taxon>
        <taxon>Myxococcota</taxon>
        <taxon>Myxococcia</taxon>
        <taxon>Myxococcales</taxon>
        <taxon>Cystobacterineae</taxon>
        <taxon>Myxococcaceae</taxon>
        <taxon>Myxococcus</taxon>
    </lineage>
</organism>
<proteinExistence type="predicted"/>
<evidence type="ECO:0000313" key="4">
    <source>
        <dbReference type="Proteomes" id="UP000321224"/>
    </source>
</evidence>
<dbReference type="RefSeq" id="WP_244171573.1">
    <property type="nucleotide sequence ID" value="NZ_BJVY01000008.1"/>
</dbReference>
<dbReference type="Proteomes" id="UP000198717">
    <property type="component" value="Unassembled WGS sequence"/>
</dbReference>
<comment type="caution">
    <text evidence="1">The sequence shown here is derived from an EMBL/GenBank/DDBJ whole genome shotgun (WGS) entry which is preliminary data.</text>
</comment>
<accession>A0A511H9U2</accession>
<evidence type="ECO:0000313" key="3">
    <source>
        <dbReference type="Proteomes" id="UP000198717"/>
    </source>
</evidence>
<gene>
    <name evidence="1" type="ORF">MVI01_20390</name>
    <name evidence="2" type="ORF">SAMN04488504_102611</name>
</gene>
<protein>
    <submittedName>
        <fullName evidence="1">Uncharacterized protein</fullName>
    </submittedName>
</protein>
<reference evidence="1 4" key="2">
    <citation type="submission" date="2019-07" db="EMBL/GenBank/DDBJ databases">
        <title>Whole genome shotgun sequence of Myxococcus virescens NBRC 100334.</title>
        <authorList>
            <person name="Hosoyama A."/>
            <person name="Uohara A."/>
            <person name="Ohji S."/>
            <person name="Ichikawa N."/>
        </authorList>
    </citation>
    <scope>NUCLEOTIDE SEQUENCE [LARGE SCALE GENOMIC DNA]</scope>
    <source>
        <strain evidence="1 4">NBRC 100334</strain>
    </source>
</reference>
<dbReference type="EMBL" id="FNAJ01000002">
    <property type="protein sequence ID" value="SDD76706.1"/>
    <property type="molecule type" value="Genomic_DNA"/>
</dbReference>
<name>A0A511H9U2_9BACT</name>
<evidence type="ECO:0000313" key="2">
    <source>
        <dbReference type="EMBL" id="SDD76706.1"/>
    </source>
</evidence>
<reference evidence="2 3" key="1">
    <citation type="submission" date="2016-10" db="EMBL/GenBank/DDBJ databases">
        <authorList>
            <person name="Varghese N."/>
            <person name="Submissions S."/>
        </authorList>
    </citation>
    <scope>NUCLEOTIDE SEQUENCE [LARGE SCALE GENOMIC DNA]</scope>
    <source>
        <strain evidence="2 3">DSM 2260</strain>
    </source>
</reference>